<dbReference type="Gene3D" id="1.20.58.220">
    <property type="entry name" value="Phosphate transport system protein phou homolog 2, domain 2"/>
    <property type="match status" value="1"/>
</dbReference>
<dbReference type="InterPro" id="IPR038078">
    <property type="entry name" value="PhoU-like_sf"/>
</dbReference>
<dbReference type="RefSeq" id="WP_065527924.1">
    <property type="nucleotide sequence ID" value="NZ_CP016537.2"/>
</dbReference>
<dbReference type="InterPro" id="IPR003841">
    <property type="entry name" value="Na/Pi_transpt"/>
</dbReference>
<dbReference type="NCBIfam" id="TIGR00704">
    <property type="entry name" value="NaPi_cotrn_rel"/>
    <property type="match status" value="1"/>
</dbReference>
<proteinExistence type="predicted"/>
<evidence type="ECO:0000313" key="8">
    <source>
        <dbReference type="EMBL" id="ANU12918.1"/>
    </source>
</evidence>
<gene>
    <name evidence="8" type="ORF">BBI08_03235</name>
</gene>
<dbReference type="Pfam" id="PF02690">
    <property type="entry name" value="Na_Pi_cotrans"/>
    <property type="match status" value="2"/>
</dbReference>
<dbReference type="PANTHER" id="PTHR10010">
    <property type="entry name" value="SOLUTE CARRIER FAMILY 34 SODIUM PHOSPHATE , MEMBER 2-RELATED"/>
    <property type="match status" value="1"/>
</dbReference>
<evidence type="ECO:0000313" key="9">
    <source>
        <dbReference type="Proteomes" id="UP000092687"/>
    </source>
</evidence>
<dbReference type="KEGG" id="phc:BBI08_03235"/>
<evidence type="ECO:0000256" key="3">
    <source>
        <dbReference type="ARBA" id="ARBA00022692"/>
    </source>
</evidence>
<sequence length="543" mass="59504">MEMNWQEIFFSFFGGLGIFLFSIKFMGDALQRAAGDKLRDILDRFTTNPFMGVLVGIIVTILIQSSSGTTVIVVGLVSAGFMTLRQAIGVIMGANIGTTVTAFIIGLDVGEYALPIMAVGAAMIFFIKKNKIQNIGQVIFGFGGLFYGMELMSGGMKPLRELPAFIDMTVNLSEFPILGVFVGTVFTLIVQSSSGTVAILQGLYAENILTLGASLPVLFGDNIGTTITAVLAALGTSIAARRAAAVHVLFNIVGSVIFLILLIPFTAYVEWISGVLSLEPKMQIAFAHGSFNVVNTIIQFPLIGAWAYLVTKVIPGEEVLVEFKPKHLDIHFIEQSPSIALGQAKEEILRMGQYSVQGLEETYKYLMTKSKKNAEMGYQLEDAINNLDSKITDYLVLISAESISTADSTRHTMLMETVRDIERIGDHFENIIELVDYQENNKVKITEDAMEDLTEMFTLTIATVQKALKALDTTSHELAREVAEQEDLIDKMERKFRKKHILRLNEGLCTGQAGIVFVDIVSNLERVGDHAVNIAEAILGNRA</sequence>
<feature type="domain" description="PhoU" evidence="7">
    <location>
        <begin position="453"/>
        <end position="538"/>
    </location>
</feature>
<evidence type="ECO:0000256" key="2">
    <source>
        <dbReference type="ARBA" id="ARBA00022475"/>
    </source>
</evidence>
<protein>
    <submittedName>
        <fullName evidence="8">Sodium-dependent phosphate transporter</fullName>
    </submittedName>
</protein>
<dbReference type="OrthoDB" id="9763003at2"/>
<dbReference type="InterPro" id="IPR026022">
    <property type="entry name" value="PhoU_dom"/>
</dbReference>
<feature type="transmembrane region" description="Helical" evidence="6">
    <location>
        <begin position="248"/>
        <end position="269"/>
    </location>
</feature>
<keyword evidence="4 6" id="KW-1133">Transmembrane helix</keyword>
<dbReference type="GO" id="GO:0044341">
    <property type="term" value="P:sodium-dependent phosphate transport"/>
    <property type="evidence" value="ECO:0007669"/>
    <property type="project" value="InterPro"/>
</dbReference>
<dbReference type="InterPro" id="IPR004633">
    <property type="entry name" value="NaPi_cotrn-rel/YqeW-like"/>
</dbReference>
<keyword evidence="2" id="KW-1003">Cell membrane</keyword>
<keyword evidence="3 6" id="KW-0812">Transmembrane</keyword>
<feature type="transmembrane region" description="Helical" evidence="6">
    <location>
        <begin position="112"/>
        <end position="127"/>
    </location>
</feature>
<evidence type="ECO:0000259" key="7">
    <source>
        <dbReference type="Pfam" id="PF01895"/>
    </source>
</evidence>
<name>A0A1C7DNH3_9BACL</name>
<accession>A0A1C7DNH3</accession>
<evidence type="ECO:0000256" key="5">
    <source>
        <dbReference type="ARBA" id="ARBA00023136"/>
    </source>
</evidence>
<keyword evidence="9" id="KW-1185">Reference proteome</keyword>
<dbReference type="STRING" id="1215089.BBI08_03235"/>
<dbReference type="EMBL" id="CP016537">
    <property type="protein sequence ID" value="ANU12918.1"/>
    <property type="molecule type" value="Genomic_DNA"/>
</dbReference>
<evidence type="ECO:0000256" key="4">
    <source>
        <dbReference type="ARBA" id="ARBA00022989"/>
    </source>
</evidence>
<dbReference type="Proteomes" id="UP000092687">
    <property type="component" value="Chromosome"/>
</dbReference>
<evidence type="ECO:0000256" key="6">
    <source>
        <dbReference type="SAM" id="Phobius"/>
    </source>
</evidence>
<reference evidence="8" key="1">
    <citation type="submission" date="2016-10" db="EMBL/GenBank/DDBJ databases">
        <authorList>
            <person name="de Groot N.N."/>
        </authorList>
    </citation>
    <scope>NUCLEOTIDE SEQUENCE</scope>
    <source>
        <strain evidence="8">DSM 24743</strain>
    </source>
</reference>
<feature type="transmembrane region" description="Helical" evidence="6">
    <location>
        <begin position="88"/>
        <end position="106"/>
    </location>
</feature>
<organism evidence="8 9">
    <name type="scientific">Planococcus halocryophilus</name>
    <dbReference type="NCBI Taxonomy" id="1215089"/>
    <lineage>
        <taxon>Bacteria</taxon>
        <taxon>Bacillati</taxon>
        <taxon>Bacillota</taxon>
        <taxon>Bacilli</taxon>
        <taxon>Bacillales</taxon>
        <taxon>Caryophanaceae</taxon>
        <taxon>Planococcus</taxon>
    </lineage>
</organism>
<feature type="transmembrane region" description="Helical" evidence="6">
    <location>
        <begin position="50"/>
        <end position="76"/>
    </location>
</feature>
<feature type="transmembrane region" description="Helical" evidence="6">
    <location>
        <begin position="134"/>
        <end position="152"/>
    </location>
</feature>
<dbReference type="GO" id="GO:0005886">
    <property type="term" value="C:plasma membrane"/>
    <property type="evidence" value="ECO:0007669"/>
    <property type="project" value="UniProtKB-SubCell"/>
</dbReference>
<dbReference type="SUPFAM" id="SSF109755">
    <property type="entry name" value="PhoU-like"/>
    <property type="match status" value="1"/>
</dbReference>
<evidence type="ECO:0000256" key="1">
    <source>
        <dbReference type="ARBA" id="ARBA00004651"/>
    </source>
</evidence>
<comment type="subcellular location">
    <subcellularLocation>
        <location evidence="1">Cell membrane</location>
        <topology evidence="1">Multi-pass membrane protein</topology>
    </subcellularLocation>
</comment>
<dbReference type="Pfam" id="PF01895">
    <property type="entry name" value="PhoU"/>
    <property type="match status" value="2"/>
</dbReference>
<dbReference type="GO" id="GO:0005436">
    <property type="term" value="F:sodium:phosphate symporter activity"/>
    <property type="evidence" value="ECO:0007669"/>
    <property type="project" value="InterPro"/>
</dbReference>
<keyword evidence="5 6" id="KW-0472">Membrane</keyword>
<feature type="domain" description="PhoU" evidence="7">
    <location>
        <begin position="348"/>
        <end position="435"/>
    </location>
</feature>
<feature type="transmembrane region" description="Helical" evidence="6">
    <location>
        <begin position="223"/>
        <end position="241"/>
    </location>
</feature>
<feature type="transmembrane region" description="Helical" evidence="6">
    <location>
        <begin position="7"/>
        <end position="30"/>
    </location>
</feature>
<feature type="transmembrane region" description="Helical" evidence="6">
    <location>
        <begin position="197"/>
        <end position="217"/>
    </location>
</feature>
<feature type="transmembrane region" description="Helical" evidence="6">
    <location>
        <begin position="289"/>
        <end position="310"/>
    </location>
</feature>
<dbReference type="AlphaFoldDB" id="A0A1C7DNH3"/>
<dbReference type="NCBIfam" id="NF037997">
    <property type="entry name" value="Na_Pi_symport"/>
    <property type="match status" value="1"/>
</dbReference>
<feature type="transmembrane region" description="Helical" evidence="6">
    <location>
        <begin position="172"/>
        <end position="190"/>
    </location>
</feature>
<dbReference type="PANTHER" id="PTHR10010:SF46">
    <property type="entry name" value="SODIUM-DEPENDENT PHOSPHATE TRANSPORT PROTEIN 2B"/>
    <property type="match status" value="1"/>
</dbReference>